<name>A0A9D1Q550_9GAMM</name>
<feature type="transmembrane region" description="Helical" evidence="6">
    <location>
        <begin position="354"/>
        <end position="371"/>
    </location>
</feature>
<evidence type="ECO:0000256" key="4">
    <source>
        <dbReference type="ARBA" id="ARBA00022989"/>
    </source>
</evidence>
<dbReference type="InterPro" id="IPR004477">
    <property type="entry name" value="ComEC_N"/>
</dbReference>
<evidence type="ECO:0000256" key="5">
    <source>
        <dbReference type="ARBA" id="ARBA00023136"/>
    </source>
</evidence>
<dbReference type="AlphaFoldDB" id="A0A9D1Q550"/>
<evidence type="ECO:0000259" key="7">
    <source>
        <dbReference type="Pfam" id="PF03772"/>
    </source>
</evidence>
<feature type="transmembrane region" description="Helical" evidence="6">
    <location>
        <begin position="409"/>
        <end position="433"/>
    </location>
</feature>
<dbReference type="PANTHER" id="PTHR30619">
    <property type="entry name" value="DNA INTERNALIZATION/COMPETENCE PROTEIN COMEC/REC2"/>
    <property type="match status" value="1"/>
</dbReference>
<evidence type="ECO:0000256" key="6">
    <source>
        <dbReference type="SAM" id="Phobius"/>
    </source>
</evidence>
<evidence type="ECO:0000256" key="2">
    <source>
        <dbReference type="ARBA" id="ARBA00022475"/>
    </source>
</evidence>
<feature type="transmembrane region" description="Helical" evidence="6">
    <location>
        <begin position="50"/>
        <end position="70"/>
    </location>
</feature>
<accession>A0A9D1Q550</accession>
<dbReference type="PANTHER" id="PTHR30619:SF1">
    <property type="entry name" value="RECOMBINATION PROTEIN 2"/>
    <property type="match status" value="1"/>
</dbReference>
<keyword evidence="3 6" id="KW-0812">Transmembrane</keyword>
<feature type="transmembrane region" description="Helical" evidence="6">
    <location>
        <begin position="377"/>
        <end position="397"/>
    </location>
</feature>
<keyword evidence="4 6" id="KW-1133">Transmembrane helix</keyword>
<comment type="subcellular location">
    <subcellularLocation>
        <location evidence="1">Cell membrane</location>
        <topology evidence="1">Multi-pass membrane protein</topology>
    </subcellularLocation>
</comment>
<dbReference type="InterPro" id="IPR036866">
    <property type="entry name" value="RibonucZ/Hydroxyglut_hydro"/>
</dbReference>
<gene>
    <name evidence="8" type="ORF">H9889_03290</name>
</gene>
<feature type="transmembrane region" description="Helical" evidence="6">
    <location>
        <begin position="250"/>
        <end position="272"/>
    </location>
</feature>
<dbReference type="EMBL" id="DXHP01000071">
    <property type="protein sequence ID" value="HIW06336.1"/>
    <property type="molecule type" value="Genomic_DNA"/>
</dbReference>
<organism evidence="8 9">
    <name type="scientific">Candidatus Ignatzschineria merdigallinarum</name>
    <dbReference type="NCBI Taxonomy" id="2838621"/>
    <lineage>
        <taxon>Bacteria</taxon>
        <taxon>Pseudomonadati</taxon>
        <taxon>Pseudomonadota</taxon>
        <taxon>Gammaproteobacteria</taxon>
        <taxon>Cardiobacteriales</taxon>
        <taxon>Ignatzschineriaceae</taxon>
        <taxon>Ignatzschineria</taxon>
    </lineage>
</organism>
<proteinExistence type="predicted"/>
<feature type="transmembrane region" description="Helical" evidence="6">
    <location>
        <begin position="284"/>
        <end position="306"/>
    </location>
</feature>
<evidence type="ECO:0000313" key="9">
    <source>
        <dbReference type="Proteomes" id="UP000823934"/>
    </source>
</evidence>
<dbReference type="GO" id="GO:0005886">
    <property type="term" value="C:plasma membrane"/>
    <property type="evidence" value="ECO:0007669"/>
    <property type="project" value="UniProtKB-SubCell"/>
</dbReference>
<reference evidence="8" key="1">
    <citation type="journal article" date="2021" name="PeerJ">
        <title>Extensive microbial diversity within the chicken gut microbiome revealed by metagenomics and culture.</title>
        <authorList>
            <person name="Gilroy R."/>
            <person name="Ravi A."/>
            <person name="Getino M."/>
            <person name="Pursley I."/>
            <person name="Horton D.L."/>
            <person name="Alikhan N.F."/>
            <person name="Baker D."/>
            <person name="Gharbi K."/>
            <person name="Hall N."/>
            <person name="Watson M."/>
            <person name="Adriaenssens E.M."/>
            <person name="Foster-Nyarko E."/>
            <person name="Jarju S."/>
            <person name="Secka A."/>
            <person name="Antonio M."/>
            <person name="Oren A."/>
            <person name="Chaudhuri R.R."/>
            <person name="La Ragione R."/>
            <person name="Hildebrand F."/>
            <person name="Pallen M.J."/>
        </authorList>
    </citation>
    <scope>NUCLEOTIDE SEQUENCE</scope>
    <source>
        <strain evidence="8">CHK160-9182</strain>
    </source>
</reference>
<dbReference type="InterPro" id="IPR052159">
    <property type="entry name" value="Competence_DNA_uptake"/>
</dbReference>
<feature type="transmembrane region" description="Helical" evidence="6">
    <location>
        <begin position="471"/>
        <end position="490"/>
    </location>
</feature>
<sequence length="799" mass="90703">MITIAFAFLLETLWLINSPFNLTETIAITSIFGLFFTGCIIYCATKQWGFYTTIFSFSLIGILWSVFLYIPALQAYQTISLNLPMTINAVFTIERNHYPSSTTIKIISATSITDTPLTKNITQATFNQSLKQSSVQIFNIDKKIKQDFVEGEIYQAIITLRARYFRNIPGDRQRILQALARKEIGYGKFNNIPVKIASESIIHRTRQKIAHDFIQDYSFGHYLSALSVGITKYLATEDWNNLRKTGTIHLVSISGLHLSLTAFYAFIIFRVLGGLIGIRKISPYKIAALLSIIVAWSYAILAGLSLPTMRAAIMFSLAMIALLINRPILSLQGISVALLVILTLNPLSVLQPGFWLSFIAVIILILSAKIFTSPLKVIFLTQLTISMLLIPLTASFFGEISIISPLTNLFTIPWTSIVIMPALLIGTLLLFIYPPFATFFMTLANQGVYVLAKSINLSAQIPYASILTSKLPLISAVVFTFSTLLILYLFPRRRILSKYQVITIFKNLLPFYNLNKIFYSSKNLCILILFATFFTVISVQIANKSTKNPTINLYLLPVGEGLSLLFHSQDIAFLFDTGNRFMRFDAGKQVILPTLRHLGISKLDQIFLSLKNQQHIGGSRTIRTQYPQTPIIAHSDLTWLIESSIPCSDYQYQSQNISITPISTIQSSCAFQVVLFDHIRLHLISDITAMEWQNYLEKLKDDENSKSMTQEIWLYPNQGRRAFSHDYFTNTKASQVILFSTKETAKDHLLNFNKKDHIQYHNSYYGTIHLSITMKNAKPFSELRIKNYADKTHYWWLQP</sequence>
<feature type="transmembrane region" description="Helical" evidence="6">
    <location>
        <begin position="312"/>
        <end position="342"/>
    </location>
</feature>
<feature type="domain" description="ComEC/Rec2-related protein" evidence="7">
    <location>
        <begin position="226"/>
        <end position="490"/>
    </location>
</feature>
<evidence type="ECO:0000313" key="8">
    <source>
        <dbReference type="EMBL" id="HIW06336.1"/>
    </source>
</evidence>
<protein>
    <submittedName>
        <fullName evidence="8">ComEC/Rec2 family competence protein</fullName>
    </submittedName>
</protein>
<dbReference type="Proteomes" id="UP000823934">
    <property type="component" value="Unassembled WGS sequence"/>
</dbReference>
<comment type="caution">
    <text evidence="8">The sequence shown here is derived from an EMBL/GenBank/DDBJ whole genome shotgun (WGS) entry which is preliminary data.</text>
</comment>
<feature type="transmembrane region" description="Helical" evidence="6">
    <location>
        <begin position="524"/>
        <end position="542"/>
    </location>
</feature>
<dbReference type="NCBIfam" id="TIGR00360">
    <property type="entry name" value="ComEC_N-term"/>
    <property type="match status" value="1"/>
</dbReference>
<evidence type="ECO:0000256" key="3">
    <source>
        <dbReference type="ARBA" id="ARBA00022692"/>
    </source>
</evidence>
<keyword evidence="5 6" id="KW-0472">Membrane</keyword>
<dbReference type="Gene3D" id="3.60.15.10">
    <property type="entry name" value="Ribonuclease Z/Hydroxyacylglutathione hydrolase-like"/>
    <property type="match status" value="1"/>
</dbReference>
<keyword evidence="2" id="KW-1003">Cell membrane</keyword>
<evidence type="ECO:0000256" key="1">
    <source>
        <dbReference type="ARBA" id="ARBA00004651"/>
    </source>
</evidence>
<dbReference type="SUPFAM" id="SSF56281">
    <property type="entry name" value="Metallo-hydrolase/oxidoreductase"/>
    <property type="match status" value="1"/>
</dbReference>
<dbReference type="Pfam" id="PF03772">
    <property type="entry name" value="Competence"/>
    <property type="match status" value="1"/>
</dbReference>
<reference evidence="8" key="2">
    <citation type="submission" date="2021-04" db="EMBL/GenBank/DDBJ databases">
        <authorList>
            <person name="Gilroy R."/>
        </authorList>
    </citation>
    <scope>NUCLEOTIDE SEQUENCE</scope>
    <source>
        <strain evidence="8">CHK160-9182</strain>
    </source>
</reference>